<keyword evidence="3" id="KW-1185">Reference proteome</keyword>
<gene>
    <name evidence="2" type="ORF">ACFP1Z_28480</name>
</gene>
<comment type="caution">
    <text evidence="2">The sequence shown here is derived from an EMBL/GenBank/DDBJ whole genome shotgun (WGS) entry which is preliminary data.</text>
</comment>
<evidence type="ECO:0000313" key="3">
    <source>
        <dbReference type="Proteomes" id="UP001596083"/>
    </source>
</evidence>
<sequence>MARPAQQPSHRDGDEPRKRARFGYVAGYSTIDNARLEALAAAAELTDREFRVLMWFVGASPGPNQPVMQTTGQIAKRLGTSPDALGRIERKLVRRRLLFVAEEFGRQKFYKVSSYFASQEEALGQRSTIRAYNPPDIPGLDTRPGL</sequence>
<organism evidence="2 3">
    <name type="scientific">Streptomyces gamaensis</name>
    <dbReference type="NCBI Taxonomy" id="1763542"/>
    <lineage>
        <taxon>Bacteria</taxon>
        <taxon>Bacillati</taxon>
        <taxon>Actinomycetota</taxon>
        <taxon>Actinomycetes</taxon>
        <taxon>Kitasatosporales</taxon>
        <taxon>Streptomycetaceae</taxon>
        <taxon>Streptomyces</taxon>
    </lineage>
</organism>
<evidence type="ECO:0000256" key="1">
    <source>
        <dbReference type="SAM" id="MobiDB-lite"/>
    </source>
</evidence>
<accession>A0ABW0Z9U7</accession>
<dbReference type="Proteomes" id="UP001596083">
    <property type="component" value="Unassembled WGS sequence"/>
</dbReference>
<evidence type="ECO:0000313" key="2">
    <source>
        <dbReference type="EMBL" id="MFC5724111.1"/>
    </source>
</evidence>
<dbReference type="InterPro" id="IPR036388">
    <property type="entry name" value="WH-like_DNA-bd_sf"/>
</dbReference>
<evidence type="ECO:0008006" key="4">
    <source>
        <dbReference type="Google" id="ProtNLM"/>
    </source>
</evidence>
<protein>
    <recommendedName>
        <fullName evidence="4">MarR family transcriptional regulator</fullName>
    </recommendedName>
</protein>
<name>A0ABW0Z9U7_9ACTN</name>
<dbReference type="RefSeq" id="WP_390320544.1">
    <property type="nucleotide sequence ID" value="NZ_JBHSPB010000024.1"/>
</dbReference>
<reference evidence="3" key="1">
    <citation type="journal article" date="2019" name="Int. J. Syst. Evol. Microbiol.">
        <title>The Global Catalogue of Microorganisms (GCM) 10K type strain sequencing project: providing services to taxonomists for standard genome sequencing and annotation.</title>
        <authorList>
            <consortium name="The Broad Institute Genomics Platform"/>
            <consortium name="The Broad Institute Genome Sequencing Center for Infectious Disease"/>
            <person name="Wu L."/>
            <person name="Ma J."/>
        </authorList>
    </citation>
    <scope>NUCLEOTIDE SEQUENCE [LARGE SCALE GENOMIC DNA]</scope>
    <source>
        <strain evidence="3">CGMCC 4.7304</strain>
    </source>
</reference>
<dbReference type="Gene3D" id="1.10.10.10">
    <property type="entry name" value="Winged helix-like DNA-binding domain superfamily/Winged helix DNA-binding domain"/>
    <property type="match status" value="1"/>
</dbReference>
<proteinExistence type="predicted"/>
<feature type="region of interest" description="Disordered" evidence="1">
    <location>
        <begin position="127"/>
        <end position="146"/>
    </location>
</feature>
<dbReference type="EMBL" id="JBHSPB010000024">
    <property type="protein sequence ID" value="MFC5724111.1"/>
    <property type="molecule type" value="Genomic_DNA"/>
</dbReference>